<dbReference type="PANTHER" id="PTHR11006:SF4">
    <property type="entry name" value="PROTEIN ARGININE N-METHYLTRANSFERASE 7"/>
    <property type="match status" value="1"/>
</dbReference>
<evidence type="ECO:0000256" key="1">
    <source>
        <dbReference type="ARBA" id="ARBA00022603"/>
    </source>
</evidence>
<dbReference type="GO" id="GO:0016274">
    <property type="term" value="F:protein-arginine N-methyltransferase activity"/>
    <property type="evidence" value="ECO:0007669"/>
    <property type="project" value="InterPro"/>
</dbReference>
<dbReference type="Gene3D" id="3.40.50.150">
    <property type="entry name" value="Vaccinia Virus protein VP39"/>
    <property type="match status" value="2"/>
</dbReference>
<keyword evidence="1 4" id="KW-0489">Methyltransferase</keyword>
<dbReference type="Pfam" id="PF06325">
    <property type="entry name" value="PrmA"/>
    <property type="match status" value="1"/>
</dbReference>
<dbReference type="Pfam" id="PF22528">
    <property type="entry name" value="PRMT_C"/>
    <property type="match status" value="1"/>
</dbReference>
<feature type="domain" description="Protein arginine N-methyltransferase" evidence="6">
    <location>
        <begin position="827"/>
        <end position="953"/>
    </location>
</feature>
<dbReference type="eggNOG" id="KOG1501">
    <property type="taxonomic scope" value="Eukaryota"/>
</dbReference>
<sequence length="989" mass="108464">MDTSNAARASNLKYGFLSKDRKALQLLGALARTLSLDNTKAALARCEIRKKEKRYGMVESTSSYDLMGSVTLLLRMEERCIKCRVLRNWESRALRVLAEKALGGALLADATLEWADGSCVDGCASVASVVESAPSFARNIRDGFLEIEIWTLTQPKPSYHNSRKLAKKLTVDEQLARLYAPTRDATEQQRELGMRGTLPSGRRRGSGDTDDTQEADFEGWERFESALALGGSTAEERLETRLFPVVHSLSARLWFDFTEPRARDVSWVRSFETGITEAVRLAMRAYTQRLQRVEGKLKQNGFKLDLFSNGTTKCEEPRVLVLGLHAGVAALVAAVAGAKVVWIERVRRHAEVAKRIIAANNMEDRVEIATAAGGAPYTSLSLKSKRGAGFDVVVTEFFDANKADGGLTELAMAAYEHQWLRPKSGVFLPRRVIYKVAAAELSTKSSKAFNGLDLQLFDRFRDAHRATYDLIDELGADAHHALLSASTSIFVSEVSGVALLGDSSKAPPANRIVSRRTAHRAGSLTAVVGWHRIVFSESVSTGFGPVDVSRNLKPFCRDGVLRPWLQNCEQVDRALKQTVRYLRTPRLVEAGDILELILVLDHSKVLIDLEAAIVPPTGELGCSMLRKPTLALNLIGNLTFATRPLLPYHWPMIADEQRNACYNCALKLAINRILETQSTCDVLDIGAGSGLLAMMAARAGATSVTSVEMVPALAEASATIIAANGFGDVVRVLARKSNDISVSNTTTTRRSLAETRRDAPFQRQAFLLRKVDILVSEILDNGLLGEGVVPTTQDARTRLLKPGGVIIPRAAALYAILIEYKVPPTPLYGFDRTDLEVFYTDASAGTAAPAKSIMLQRHAHKKLSTPVKLFDFDFYSASFEENITAAEVAREITVMQTGTLTCVCLFFDLDLYAGAPKFSTSPNNPNLVAWDQTLRYLPIQLGVHRGQVLKLTANHDNLHVHVGLPSVDGCVLGLGHRELLNKRTTHEPA</sequence>
<dbReference type="KEGG" id="aaf:AURANDRAFT_66620"/>
<evidence type="ECO:0000256" key="4">
    <source>
        <dbReference type="PROSITE-ProRule" id="PRU01015"/>
    </source>
</evidence>
<dbReference type="AlphaFoldDB" id="F0YI76"/>
<dbReference type="PANTHER" id="PTHR11006">
    <property type="entry name" value="PROTEIN ARGININE N-METHYLTRANSFERASE"/>
    <property type="match status" value="1"/>
</dbReference>
<organism evidence="8">
    <name type="scientific">Aureococcus anophagefferens</name>
    <name type="common">Harmful bloom alga</name>
    <dbReference type="NCBI Taxonomy" id="44056"/>
    <lineage>
        <taxon>Eukaryota</taxon>
        <taxon>Sar</taxon>
        <taxon>Stramenopiles</taxon>
        <taxon>Ochrophyta</taxon>
        <taxon>Pelagophyceae</taxon>
        <taxon>Pelagomonadales</taxon>
        <taxon>Pelagomonadaceae</taxon>
        <taxon>Aureococcus</taxon>
    </lineage>
</organism>
<dbReference type="Gene3D" id="2.70.160.11">
    <property type="entry name" value="Hnrnp arginine n-methyltransferase1"/>
    <property type="match status" value="1"/>
</dbReference>
<accession>F0YI76</accession>
<evidence type="ECO:0000259" key="6">
    <source>
        <dbReference type="Pfam" id="PF22528"/>
    </source>
</evidence>
<keyword evidence="8" id="KW-1185">Reference proteome</keyword>
<evidence type="ECO:0000313" key="8">
    <source>
        <dbReference type="Proteomes" id="UP000002729"/>
    </source>
</evidence>
<dbReference type="InParanoid" id="F0YI76"/>
<name>F0YI76_AURAN</name>
<dbReference type="CDD" id="cd02440">
    <property type="entry name" value="AdoMet_MTases"/>
    <property type="match status" value="1"/>
</dbReference>
<dbReference type="GO" id="GO:0032259">
    <property type="term" value="P:methylation"/>
    <property type="evidence" value="ECO:0007669"/>
    <property type="project" value="UniProtKB-KW"/>
</dbReference>
<keyword evidence="3 4" id="KW-0949">S-adenosyl-L-methionine</keyword>
<proteinExistence type="predicted"/>
<reference evidence="7 8" key="1">
    <citation type="journal article" date="2011" name="Proc. Natl. Acad. Sci. U.S.A.">
        <title>Niche of harmful alga Aureococcus anophagefferens revealed through ecogenomics.</title>
        <authorList>
            <person name="Gobler C.J."/>
            <person name="Berry D.L."/>
            <person name="Dyhrman S.T."/>
            <person name="Wilhelm S.W."/>
            <person name="Salamov A."/>
            <person name="Lobanov A.V."/>
            <person name="Zhang Y."/>
            <person name="Collier J.L."/>
            <person name="Wurch L.L."/>
            <person name="Kustka A.B."/>
            <person name="Dill B.D."/>
            <person name="Shah M."/>
            <person name="VerBerkmoes N.C."/>
            <person name="Kuo A."/>
            <person name="Terry A."/>
            <person name="Pangilinan J."/>
            <person name="Lindquist E.A."/>
            <person name="Lucas S."/>
            <person name="Paulsen I.T."/>
            <person name="Hattenrath-Lehmann T.K."/>
            <person name="Talmage S.C."/>
            <person name="Walker E.A."/>
            <person name="Koch F."/>
            <person name="Burson A.M."/>
            <person name="Marcoval M.A."/>
            <person name="Tang Y.Z."/>
            <person name="Lecleir G.R."/>
            <person name="Coyne K.J."/>
            <person name="Berg G.M."/>
            <person name="Bertrand E.M."/>
            <person name="Saito M.A."/>
            <person name="Gladyshev V.N."/>
            <person name="Grigoriev I.V."/>
        </authorList>
    </citation>
    <scope>NUCLEOTIDE SEQUENCE [LARGE SCALE GENOMIC DNA]</scope>
    <source>
        <strain evidence="8">CCMP 1984</strain>
    </source>
</reference>
<protein>
    <recommendedName>
        <fullName evidence="6">Protein arginine N-methyltransferase domain-containing protein</fullName>
    </recommendedName>
</protein>
<dbReference type="GeneID" id="20225875"/>
<dbReference type="EMBL" id="GL833143">
    <property type="protein sequence ID" value="EGB05213.1"/>
    <property type="molecule type" value="Genomic_DNA"/>
</dbReference>
<feature type="region of interest" description="Disordered" evidence="5">
    <location>
        <begin position="180"/>
        <end position="214"/>
    </location>
</feature>
<gene>
    <name evidence="7" type="ORF">AURANDRAFT_66620</name>
</gene>
<evidence type="ECO:0000313" key="7">
    <source>
        <dbReference type="EMBL" id="EGB05213.1"/>
    </source>
</evidence>
<dbReference type="InterPro" id="IPR025799">
    <property type="entry name" value="Arg_MeTrfase"/>
</dbReference>
<dbReference type="RefSeq" id="XP_009040114.1">
    <property type="nucleotide sequence ID" value="XM_009041866.1"/>
</dbReference>
<evidence type="ECO:0000256" key="3">
    <source>
        <dbReference type="ARBA" id="ARBA00022691"/>
    </source>
</evidence>
<evidence type="ECO:0000256" key="2">
    <source>
        <dbReference type="ARBA" id="ARBA00022679"/>
    </source>
</evidence>
<dbReference type="PROSITE" id="PS51678">
    <property type="entry name" value="SAM_MT_PRMT"/>
    <property type="match status" value="1"/>
</dbReference>
<dbReference type="GO" id="GO:0042054">
    <property type="term" value="F:histone methyltransferase activity"/>
    <property type="evidence" value="ECO:0007669"/>
    <property type="project" value="TreeGrafter"/>
</dbReference>
<feature type="compositionally biased region" description="Basic and acidic residues" evidence="5">
    <location>
        <begin position="184"/>
        <end position="193"/>
    </location>
</feature>
<evidence type="ECO:0000256" key="5">
    <source>
        <dbReference type="SAM" id="MobiDB-lite"/>
    </source>
</evidence>
<dbReference type="InterPro" id="IPR029063">
    <property type="entry name" value="SAM-dependent_MTases_sf"/>
</dbReference>
<dbReference type="InterPro" id="IPR055135">
    <property type="entry name" value="PRMT_dom"/>
</dbReference>
<dbReference type="SUPFAM" id="SSF53335">
    <property type="entry name" value="S-adenosyl-L-methionine-dependent methyltransferases"/>
    <property type="match status" value="2"/>
</dbReference>
<dbReference type="Proteomes" id="UP000002729">
    <property type="component" value="Unassembled WGS sequence"/>
</dbReference>
<dbReference type="OrthoDB" id="412876at2759"/>
<keyword evidence="2 4" id="KW-0808">Transferase</keyword>